<proteinExistence type="predicted"/>
<dbReference type="RefSeq" id="WP_143372623.1">
    <property type="nucleotide sequence ID" value="NZ_VJVZ01000003.1"/>
</dbReference>
<sequence>MDSSFYLAVLKSKEGEFTALSKLDVFTRRHTCPLFDITPLEFDNQTGKKPKTLEEHIHNFCHKKFLKKWANNQCFIDTHLLNEQLINGVSCLEYIYSQLAQQILIPIIPVPIARVKPSTFEIGALQKIISLYQIQELGIRVTINDISTNLSNNLFSLLDGLSLKVTNSHLILDLSNSDFSYLEDFSDAIINILEVFPKFKEWKSFSICGGAFPQTNLIMKGDNYIPRNDWKCFKKVSAKLSGESYNRVINFGDYGIVSPGYFTFDPLKMSRSANIRYTINDEWYVLKGTALKTSDDYKQYVTQATKITEESFFAGQTFSKGDQQLTDCCTGKVKPGSPTVWNWAGNNHHFTKVVADLFSNPRDF</sequence>
<dbReference type="EMBL" id="VJVZ01000003">
    <property type="protein sequence ID" value="TRW25959.1"/>
    <property type="molecule type" value="Genomic_DNA"/>
</dbReference>
<dbReference type="InterPro" id="IPR025683">
    <property type="entry name" value="Protein_beta"/>
</dbReference>
<accession>A0A552V676</accession>
<dbReference type="Proteomes" id="UP000320643">
    <property type="component" value="Unassembled WGS sequence"/>
</dbReference>
<protein>
    <recommendedName>
        <fullName evidence="3">Beta protein</fullName>
    </recommendedName>
</protein>
<dbReference type="AlphaFoldDB" id="A0A552V676"/>
<evidence type="ECO:0008006" key="3">
    <source>
        <dbReference type="Google" id="ProtNLM"/>
    </source>
</evidence>
<dbReference type="Pfam" id="PF14350">
    <property type="entry name" value="Beta_protein"/>
    <property type="match status" value="1"/>
</dbReference>
<evidence type="ECO:0000313" key="1">
    <source>
        <dbReference type="EMBL" id="TRW25959.1"/>
    </source>
</evidence>
<organism evidence="1 2">
    <name type="scientific">Flavobacterium zepuense</name>
    <dbReference type="NCBI Taxonomy" id="2593302"/>
    <lineage>
        <taxon>Bacteria</taxon>
        <taxon>Pseudomonadati</taxon>
        <taxon>Bacteroidota</taxon>
        <taxon>Flavobacteriia</taxon>
        <taxon>Flavobacteriales</taxon>
        <taxon>Flavobacteriaceae</taxon>
        <taxon>Flavobacterium</taxon>
    </lineage>
</organism>
<reference evidence="1 2" key="1">
    <citation type="submission" date="2019-07" db="EMBL/GenBank/DDBJ databases">
        <title>Flavobacterium sp. nov., isolated from glacier ice.</title>
        <authorList>
            <person name="Liu Q."/>
            <person name="Xin Y.-H."/>
        </authorList>
    </citation>
    <scope>NUCLEOTIDE SEQUENCE [LARGE SCALE GENOMIC DNA]</scope>
    <source>
        <strain evidence="1 2">ZT4R6</strain>
    </source>
</reference>
<dbReference type="OrthoDB" id="1492299at2"/>
<name>A0A552V676_9FLAO</name>
<gene>
    <name evidence="1" type="ORF">FMM05_06980</name>
</gene>
<evidence type="ECO:0000313" key="2">
    <source>
        <dbReference type="Proteomes" id="UP000320643"/>
    </source>
</evidence>
<comment type="caution">
    <text evidence="1">The sequence shown here is derived from an EMBL/GenBank/DDBJ whole genome shotgun (WGS) entry which is preliminary data.</text>
</comment>
<keyword evidence="2" id="KW-1185">Reference proteome</keyword>